<feature type="region of interest" description="Disordered" evidence="1">
    <location>
        <begin position="28"/>
        <end position="49"/>
    </location>
</feature>
<feature type="compositionally biased region" description="Low complexity" evidence="1">
    <location>
        <begin position="37"/>
        <end position="49"/>
    </location>
</feature>
<gene>
    <name evidence="3" type="ORF">LABALGLTS371_07370</name>
</gene>
<organism evidence="3 4">
    <name type="scientific">Dellaglioa algida</name>
    <dbReference type="NCBI Taxonomy" id="105612"/>
    <lineage>
        <taxon>Bacteria</taxon>
        <taxon>Bacillati</taxon>
        <taxon>Bacillota</taxon>
        <taxon>Bacilli</taxon>
        <taxon>Lactobacillales</taxon>
        <taxon>Lactobacillaceae</taxon>
        <taxon>Dellaglioa</taxon>
    </lineage>
</organism>
<feature type="region of interest" description="Disordered" evidence="1">
    <location>
        <begin position="119"/>
        <end position="142"/>
    </location>
</feature>
<dbReference type="PROSITE" id="PS51257">
    <property type="entry name" value="PROKAR_LIPOPROTEIN"/>
    <property type="match status" value="1"/>
</dbReference>
<sequence length="383" mass="41815">MKKIKIGLMLSFSLIVLAACGNVASSSGASGISKNNSSSGYQTTGQTSDSNYEGVIKSGKYLTSKSRGVALTQNENVLNLKSFESGLLDLSKSQFATNDYIFQEGQYLSKETVQNWLSRESGSNSEGLNPKDNGKTGETERNPMYVQQLEEQDFMTKKDNKMTLAGISLGIGMNSVDYYQKEEYGAQYKTEISDATMKEKGKEAANKVVARLRKTKGVSDSVPIMVAMYKQASNDSLVGGSFYAYAVNKNGKTTIDSWKDVSITSYTFPTTSSATTPNTNDETTFTNFKTEVQSFFPNLAGVTAQVQYKNKAITGMHINITSQFYSETEIVSFTQYLATTAAKYLASGIPIDITVKGSDGTIQSFLAKSAKDSSYYTHVFTSY</sequence>
<protein>
    <submittedName>
        <fullName evidence="3">CamS family sex pheromone protein</fullName>
    </submittedName>
</protein>
<dbReference type="CDD" id="cd13441">
    <property type="entry name" value="CamS_repeat_1"/>
    <property type="match status" value="1"/>
</dbReference>
<proteinExistence type="predicted"/>
<evidence type="ECO:0000256" key="1">
    <source>
        <dbReference type="SAM" id="MobiDB-lite"/>
    </source>
</evidence>
<dbReference type="Proteomes" id="UP000321659">
    <property type="component" value="Unassembled WGS sequence"/>
</dbReference>
<feature type="compositionally biased region" description="Basic and acidic residues" evidence="1">
    <location>
        <begin position="132"/>
        <end position="141"/>
    </location>
</feature>
<feature type="signal peptide" evidence="2">
    <location>
        <begin position="1"/>
        <end position="18"/>
    </location>
</feature>
<dbReference type="PIRSF" id="PIRSF012509">
    <property type="entry name" value="CamS"/>
    <property type="match status" value="1"/>
</dbReference>
<name>A0A5C6MB02_9LACO</name>
<evidence type="ECO:0000313" key="3">
    <source>
        <dbReference type="EMBL" id="TWW11222.1"/>
    </source>
</evidence>
<evidence type="ECO:0000256" key="2">
    <source>
        <dbReference type="SAM" id="SignalP"/>
    </source>
</evidence>
<dbReference type="CDD" id="cd13440">
    <property type="entry name" value="CamS_repeat_2"/>
    <property type="match status" value="1"/>
</dbReference>
<evidence type="ECO:0000313" key="4">
    <source>
        <dbReference type="Proteomes" id="UP000321659"/>
    </source>
</evidence>
<dbReference type="Pfam" id="PF07537">
    <property type="entry name" value="CamS"/>
    <property type="match status" value="1"/>
</dbReference>
<dbReference type="RefSeq" id="WP_146302592.1">
    <property type="nucleotide sequence ID" value="NZ_JANXKU010000002.1"/>
</dbReference>
<feature type="chain" id="PRO_5039548139" evidence="2">
    <location>
        <begin position="19"/>
        <end position="383"/>
    </location>
</feature>
<dbReference type="AlphaFoldDB" id="A0A5C6MB02"/>
<accession>A0A5C6MB02</accession>
<reference evidence="3 4" key="1">
    <citation type="submission" date="2019-04" db="EMBL/GenBank/DDBJ databases">
        <title>In vitro growth and metabolic characteristics of meat-borne Lactobacillus algidus strains.</title>
        <authorList>
            <person name="Sade E."/>
            <person name="Per J."/>
            <person name="Tytti H."/>
            <person name="Johanna B.K."/>
        </authorList>
    </citation>
    <scope>NUCLEOTIDE SEQUENCE [LARGE SCALE GENOMIC DNA]</scope>
    <source>
        <strain evidence="3 4">LTS37-1</strain>
    </source>
</reference>
<dbReference type="InterPro" id="IPR011426">
    <property type="entry name" value="CamS"/>
</dbReference>
<keyword evidence="2" id="KW-0732">Signal</keyword>
<dbReference type="Gene3D" id="3.10.570.10">
    <property type="entry name" value="sex pheromone staph- cam373 precursor domain"/>
    <property type="match status" value="1"/>
</dbReference>
<comment type="caution">
    <text evidence="3">The sequence shown here is derived from an EMBL/GenBank/DDBJ whole genome shotgun (WGS) entry which is preliminary data.</text>
</comment>
<dbReference type="EMBL" id="SRRQ01000004">
    <property type="protein sequence ID" value="TWW11222.1"/>
    <property type="molecule type" value="Genomic_DNA"/>
</dbReference>